<dbReference type="Proteomes" id="UP000887576">
    <property type="component" value="Unplaced"/>
</dbReference>
<evidence type="ECO:0000313" key="1">
    <source>
        <dbReference type="Proteomes" id="UP000887576"/>
    </source>
</evidence>
<accession>A0AC34RCT4</accession>
<protein>
    <submittedName>
        <fullName evidence="2">Uncharacterized protein</fullName>
    </submittedName>
</protein>
<reference evidence="2" key="1">
    <citation type="submission" date="2022-11" db="UniProtKB">
        <authorList>
            <consortium name="WormBaseParasite"/>
        </authorList>
    </citation>
    <scope>IDENTIFICATION</scope>
</reference>
<evidence type="ECO:0000313" key="2">
    <source>
        <dbReference type="WBParaSite" id="JU765_v2.g5489.t1"/>
    </source>
</evidence>
<dbReference type="WBParaSite" id="JU765_v2.g5489.t1">
    <property type="protein sequence ID" value="JU765_v2.g5489.t1"/>
    <property type="gene ID" value="JU765_v2.g5489"/>
</dbReference>
<organism evidence="1 2">
    <name type="scientific">Panagrolaimus sp. JU765</name>
    <dbReference type="NCBI Taxonomy" id="591449"/>
    <lineage>
        <taxon>Eukaryota</taxon>
        <taxon>Metazoa</taxon>
        <taxon>Ecdysozoa</taxon>
        <taxon>Nematoda</taxon>
        <taxon>Chromadorea</taxon>
        <taxon>Rhabditida</taxon>
        <taxon>Tylenchina</taxon>
        <taxon>Panagrolaimomorpha</taxon>
        <taxon>Panagrolaimoidea</taxon>
        <taxon>Panagrolaimidae</taxon>
        <taxon>Panagrolaimus</taxon>
    </lineage>
</organism>
<proteinExistence type="predicted"/>
<sequence length="71" mass="7975">MDKLMREREAFKAAAARNLSTPRESASAANLRPTEKKASKKRNKEHDEAMLKHMKSLPTFEYGGLESGGIR</sequence>
<name>A0AC34RCT4_9BILA</name>